<protein>
    <submittedName>
        <fullName evidence="3">M23 family metallopeptidase</fullName>
    </submittedName>
</protein>
<dbReference type="AlphaFoldDB" id="A0A9D2S816"/>
<dbReference type="InterPro" id="IPR016047">
    <property type="entry name" value="M23ase_b-sheet_dom"/>
</dbReference>
<dbReference type="Proteomes" id="UP000824211">
    <property type="component" value="Unassembled WGS sequence"/>
</dbReference>
<reference evidence="3" key="1">
    <citation type="journal article" date="2021" name="PeerJ">
        <title>Extensive microbial diversity within the chicken gut microbiome revealed by metagenomics and culture.</title>
        <authorList>
            <person name="Gilroy R."/>
            <person name="Ravi A."/>
            <person name="Getino M."/>
            <person name="Pursley I."/>
            <person name="Horton D.L."/>
            <person name="Alikhan N.F."/>
            <person name="Baker D."/>
            <person name="Gharbi K."/>
            <person name="Hall N."/>
            <person name="Watson M."/>
            <person name="Adriaenssens E.M."/>
            <person name="Foster-Nyarko E."/>
            <person name="Jarju S."/>
            <person name="Secka A."/>
            <person name="Antonio M."/>
            <person name="Oren A."/>
            <person name="Chaudhuri R.R."/>
            <person name="La Ragione R."/>
            <person name="Hildebrand F."/>
            <person name="Pallen M.J."/>
        </authorList>
    </citation>
    <scope>NUCLEOTIDE SEQUENCE</scope>
    <source>
        <strain evidence="3">ChiHjej9B8-13557</strain>
    </source>
</reference>
<dbReference type="PANTHER" id="PTHR21666">
    <property type="entry name" value="PEPTIDASE-RELATED"/>
    <property type="match status" value="1"/>
</dbReference>
<feature type="compositionally biased region" description="Basic residues" evidence="1">
    <location>
        <begin position="1"/>
        <end position="11"/>
    </location>
</feature>
<organism evidence="3 4">
    <name type="scientific">Candidatus Faecalibacterium faecipullorum</name>
    <dbReference type="NCBI Taxonomy" id="2838578"/>
    <lineage>
        <taxon>Bacteria</taxon>
        <taxon>Bacillati</taxon>
        <taxon>Bacillota</taxon>
        <taxon>Clostridia</taxon>
        <taxon>Eubacteriales</taxon>
        <taxon>Oscillospiraceae</taxon>
        <taxon>Faecalibacterium</taxon>
    </lineage>
</organism>
<dbReference type="InterPro" id="IPR050570">
    <property type="entry name" value="Cell_wall_metabolism_enzyme"/>
</dbReference>
<comment type="caution">
    <text evidence="3">The sequence shown here is derived from an EMBL/GenBank/DDBJ whole genome shotgun (WGS) entry which is preliminary data.</text>
</comment>
<name>A0A9D2S816_9FIRM</name>
<dbReference type="SUPFAM" id="SSF51261">
    <property type="entry name" value="Duplicated hybrid motif"/>
    <property type="match status" value="1"/>
</dbReference>
<reference evidence="3" key="2">
    <citation type="submission" date="2021-04" db="EMBL/GenBank/DDBJ databases">
        <authorList>
            <person name="Gilroy R."/>
        </authorList>
    </citation>
    <scope>NUCLEOTIDE SEQUENCE</scope>
    <source>
        <strain evidence="3">ChiHjej9B8-13557</strain>
    </source>
</reference>
<feature type="domain" description="M23ase beta-sheet core" evidence="2">
    <location>
        <begin position="107"/>
        <end position="201"/>
    </location>
</feature>
<dbReference type="Gene3D" id="2.70.70.10">
    <property type="entry name" value="Glucose Permease (Domain IIA)"/>
    <property type="match status" value="1"/>
</dbReference>
<accession>A0A9D2S816</accession>
<dbReference type="PANTHER" id="PTHR21666:SF290">
    <property type="entry name" value="PEPTIDASE M23 DOMAIN PROTEIN"/>
    <property type="match status" value="1"/>
</dbReference>
<evidence type="ECO:0000256" key="1">
    <source>
        <dbReference type="SAM" id="MobiDB-lite"/>
    </source>
</evidence>
<dbReference type="EMBL" id="DWXX01000124">
    <property type="protein sequence ID" value="HJB59386.1"/>
    <property type="molecule type" value="Genomic_DNA"/>
</dbReference>
<dbReference type="CDD" id="cd12797">
    <property type="entry name" value="M23_peptidase"/>
    <property type="match status" value="1"/>
</dbReference>
<dbReference type="InterPro" id="IPR011055">
    <property type="entry name" value="Dup_hybrid_motif"/>
</dbReference>
<evidence type="ECO:0000313" key="3">
    <source>
        <dbReference type="EMBL" id="HJB59386.1"/>
    </source>
</evidence>
<dbReference type="Pfam" id="PF01551">
    <property type="entry name" value="Peptidase_M23"/>
    <property type="match status" value="1"/>
</dbReference>
<evidence type="ECO:0000313" key="4">
    <source>
        <dbReference type="Proteomes" id="UP000824211"/>
    </source>
</evidence>
<proteinExistence type="predicted"/>
<feature type="region of interest" description="Disordered" evidence="1">
    <location>
        <begin position="1"/>
        <end position="27"/>
    </location>
</feature>
<evidence type="ECO:0000259" key="2">
    <source>
        <dbReference type="Pfam" id="PF01551"/>
    </source>
</evidence>
<gene>
    <name evidence="3" type="ORF">H9771_07020</name>
</gene>
<sequence length="209" mass="21688">MQARHAKRAIHRQNAARGRPRAGRSARPSAAGRRCLAALLCGLLCCAALLALRACAAPPAPAGCSLRTARLEGAFTFPLGGEGWSLSSGYGWRADPLAENGGGADTFHKGVDLACAEGTPVLAAQDGVVIAAQRSASYGNWLRVVHANGAETLYAHLQYLYARPGQVVRAGQTLGTAGQTGRATGPHLHFEVLVRAVRYDPSALLGLAG</sequence>
<dbReference type="GO" id="GO:0004222">
    <property type="term" value="F:metalloendopeptidase activity"/>
    <property type="evidence" value="ECO:0007669"/>
    <property type="project" value="TreeGrafter"/>
</dbReference>